<dbReference type="GO" id="GO:2000601">
    <property type="term" value="P:positive regulation of Arp2/3 complex-mediated actin nucleation"/>
    <property type="evidence" value="ECO:0007669"/>
    <property type="project" value="TreeGrafter"/>
</dbReference>
<keyword evidence="5" id="KW-1185">Reference proteome</keyword>
<dbReference type="PANTHER" id="PTHR12902">
    <property type="entry name" value="WASP-1"/>
    <property type="match status" value="1"/>
</dbReference>
<organism evidence="4 5">
    <name type="scientific">Mytilus galloprovincialis</name>
    <name type="common">Mediterranean mussel</name>
    <dbReference type="NCBI Taxonomy" id="29158"/>
    <lineage>
        <taxon>Eukaryota</taxon>
        <taxon>Metazoa</taxon>
        <taxon>Spiralia</taxon>
        <taxon>Lophotrochozoa</taxon>
        <taxon>Mollusca</taxon>
        <taxon>Bivalvia</taxon>
        <taxon>Autobranchia</taxon>
        <taxon>Pteriomorphia</taxon>
        <taxon>Mytilida</taxon>
        <taxon>Mytiloidea</taxon>
        <taxon>Mytilidae</taxon>
        <taxon>Mytilinae</taxon>
        <taxon>Mytilus</taxon>
    </lineage>
</organism>
<feature type="region of interest" description="Disordered" evidence="3">
    <location>
        <begin position="456"/>
        <end position="497"/>
    </location>
</feature>
<dbReference type="GO" id="GO:0030036">
    <property type="term" value="P:actin cytoskeleton organization"/>
    <property type="evidence" value="ECO:0007669"/>
    <property type="project" value="UniProtKB-UniRule"/>
</dbReference>
<feature type="region of interest" description="Disordered" evidence="3">
    <location>
        <begin position="169"/>
        <end position="297"/>
    </location>
</feature>
<feature type="compositionally biased region" description="Pro residues" evidence="3">
    <location>
        <begin position="338"/>
        <end position="348"/>
    </location>
</feature>
<protein>
    <recommendedName>
        <fullName evidence="2">Wiskott-Aldrich syndrome protein family member</fullName>
        <shortName evidence="2">WASP family protein member</shortName>
    </recommendedName>
</protein>
<keyword evidence="2" id="KW-0206">Cytoskeleton</keyword>
<proteinExistence type="inferred from homology"/>
<evidence type="ECO:0000256" key="1">
    <source>
        <dbReference type="ARBA" id="ARBA00006993"/>
    </source>
</evidence>
<dbReference type="Gene3D" id="1.20.5.340">
    <property type="match status" value="1"/>
</dbReference>
<dbReference type="Proteomes" id="UP000596742">
    <property type="component" value="Unassembled WGS sequence"/>
</dbReference>
<dbReference type="OrthoDB" id="1060785at2759"/>
<sequence length="566" mass="64077">MPFIQRKTVPVRLSQVQLTKDVAIGDEHNCIANHTLCGIIQQLSSLSHNASNMFEDLLTETMNVITRSNRLKNKISEMKEKCKLLVKEKTTESLHAVNIENEKALPQHFDQQILSSESRTNAIRTIYEAAKPPPAITKMNQFREDGSNGLKKYTDPTFFFMHWFSEMQKKEPDNREHKMKRAERKTRRQNGSAPRQIKRTRDMMKEKAKREEFSSKGVQQSHGKCKKNKKKNMEGFSNSQWEERHPDQVPTNAREKDTRDTNGTEHDKMQNETSEPLAINNDTDHIYPSADETMPPVPLRKHIETCHNTQSVLPAPPDERYSQLPPPPPPPDDRYSQLPPPPPSPPPILTENDPQIYPRNSVAMPPAPHDFYQTSVIEDRDSMFPLPPPPDVSGLDNDEAMDSFMEPPPPLEITSTKIRPSNKLKAKRISTFVMTSGMETCDNIDGRRYTKLIDYPGVSNAPPPPPPPPVPGLPLQPVESLTNNAPTTTESVPAAGVFTENSLLAIKKNLKQAKERKTPAQSQTQTDQLDVNTIMNRALEGHRKFIEDSSSDEDDSDFSDSDSDWD</sequence>
<evidence type="ECO:0000256" key="2">
    <source>
        <dbReference type="RuleBase" id="RU367034"/>
    </source>
</evidence>
<accession>A0A8B6FFU9</accession>
<dbReference type="AlphaFoldDB" id="A0A8B6FFU9"/>
<comment type="function">
    <text evidence="2">Downstream effector molecule involved in the transmission of signals from tyrosine kinase receptors and small GTPases to the actin cytoskeleton. Promotes formation of actin filaments. Part of the WAVE complex that regulates lamellipodia formation. The WAVE complex regulates actin filament reorganization via its interaction with the Arp2/3 complex.</text>
</comment>
<feature type="region of interest" description="Disordered" evidence="3">
    <location>
        <begin position="310"/>
        <end position="369"/>
    </location>
</feature>
<gene>
    <name evidence="4" type="ORF">MGAL_10B062940</name>
</gene>
<comment type="subunit">
    <text evidence="2">Binds actin and the Arp2/3 complex.</text>
</comment>
<comment type="similarity">
    <text evidence="1 2">Belongs to the SCAR/WAVE family.</text>
</comment>
<evidence type="ECO:0000313" key="4">
    <source>
        <dbReference type="EMBL" id="VDI48517.1"/>
    </source>
</evidence>
<name>A0A8B6FFU9_MYTGA</name>
<dbReference type="GO" id="GO:0071933">
    <property type="term" value="F:Arp2/3 complex binding"/>
    <property type="evidence" value="ECO:0007669"/>
    <property type="project" value="TreeGrafter"/>
</dbReference>
<feature type="compositionally biased region" description="Polar residues" evidence="3">
    <location>
        <begin position="519"/>
        <end position="530"/>
    </location>
</feature>
<comment type="caution">
    <text evidence="4">The sequence shown here is derived from an EMBL/GenBank/DDBJ whole genome shotgun (WGS) entry which is preliminary data.</text>
</comment>
<feature type="region of interest" description="Disordered" evidence="3">
    <location>
        <begin position="542"/>
        <end position="566"/>
    </location>
</feature>
<keyword evidence="2" id="KW-0009">Actin-binding</keyword>
<reference evidence="4" key="1">
    <citation type="submission" date="2018-11" db="EMBL/GenBank/DDBJ databases">
        <authorList>
            <person name="Alioto T."/>
            <person name="Alioto T."/>
        </authorList>
    </citation>
    <scope>NUCLEOTIDE SEQUENCE</scope>
</reference>
<feature type="region of interest" description="Disordered" evidence="3">
    <location>
        <begin position="510"/>
        <end position="530"/>
    </location>
</feature>
<dbReference type="GO" id="GO:0003779">
    <property type="term" value="F:actin binding"/>
    <property type="evidence" value="ECO:0007669"/>
    <property type="project" value="UniProtKB-UniRule"/>
</dbReference>
<evidence type="ECO:0000256" key="3">
    <source>
        <dbReference type="SAM" id="MobiDB-lite"/>
    </source>
</evidence>
<dbReference type="GO" id="GO:0005856">
    <property type="term" value="C:cytoskeleton"/>
    <property type="evidence" value="ECO:0007669"/>
    <property type="project" value="UniProtKB-SubCell"/>
</dbReference>
<dbReference type="GO" id="GO:0034237">
    <property type="term" value="F:protein kinase A regulatory subunit binding"/>
    <property type="evidence" value="ECO:0007669"/>
    <property type="project" value="TreeGrafter"/>
</dbReference>
<dbReference type="Gene3D" id="6.10.280.150">
    <property type="match status" value="1"/>
</dbReference>
<evidence type="ECO:0000313" key="5">
    <source>
        <dbReference type="Proteomes" id="UP000596742"/>
    </source>
</evidence>
<feature type="compositionally biased region" description="Acidic residues" evidence="3">
    <location>
        <begin position="549"/>
        <end position="566"/>
    </location>
</feature>
<feature type="region of interest" description="Disordered" evidence="3">
    <location>
        <begin position="393"/>
        <end position="416"/>
    </location>
</feature>
<feature type="compositionally biased region" description="Basic and acidic residues" evidence="3">
    <location>
        <begin position="241"/>
        <end position="270"/>
    </location>
</feature>
<dbReference type="InterPro" id="IPR028288">
    <property type="entry name" value="SCAR/WAVE_fam"/>
</dbReference>
<feature type="compositionally biased region" description="Basic residues" evidence="3">
    <location>
        <begin position="177"/>
        <end position="188"/>
    </location>
</feature>
<comment type="subcellular location">
    <subcellularLocation>
        <location evidence="2">Cytoplasm</location>
        <location evidence="2">Cytoskeleton</location>
    </subcellularLocation>
</comment>
<keyword evidence="2" id="KW-0963">Cytoplasm</keyword>
<dbReference type="EMBL" id="UYJE01006743">
    <property type="protein sequence ID" value="VDI48517.1"/>
    <property type="molecule type" value="Genomic_DNA"/>
</dbReference>
<feature type="compositionally biased region" description="Basic and acidic residues" evidence="3">
    <location>
        <begin position="199"/>
        <end position="214"/>
    </location>
</feature>
<feature type="compositionally biased region" description="Pro residues" evidence="3">
    <location>
        <begin position="461"/>
        <end position="474"/>
    </location>
</feature>
<dbReference type="PANTHER" id="PTHR12902:SF1">
    <property type="entry name" value="WISKOTT-ALDRICH SYNDROME PROTEIN FAMILY MEMBER"/>
    <property type="match status" value="1"/>
</dbReference>
<feature type="compositionally biased region" description="Polar residues" evidence="3">
    <location>
        <begin position="479"/>
        <end position="491"/>
    </location>
</feature>